<reference evidence="1" key="1">
    <citation type="journal article" date="2021" name="Proc. Natl. Acad. Sci. U.S.A.">
        <title>A Catalog of Tens of Thousands of Viruses from Human Metagenomes Reveals Hidden Associations with Chronic Diseases.</title>
        <authorList>
            <person name="Tisza M.J."/>
            <person name="Buck C.B."/>
        </authorList>
    </citation>
    <scope>NUCLEOTIDE SEQUENCE</scope>
    <source>
        <strain evidence="1">CtWDo30</strain>
    </source>
</reference>
<sequence>MEGQISLFDCLVSLLPQGLDIIGYIPAGHNNAIRRQYLSAVTGLSDRKMRIAIHKARRDHVILNLSNGNGYFLPDMNDPVDRKLLIRYVRQEESRLKSIGWALRAARRMLKRNNIDWRNKDAA</sequence>
<evidence type="ECO:0000313" key="1">
    <source>
        <dbReference type="EMBL" id="DAD89735.1"/>
    </source>
</evidence>
<protein>
    <submittedName>
        <fullName evidence="1">Uncharacterized protein</fullName>
    </submittedName>
</protein>
<accession>A0A8S5N5Z1</accession>
<dbReference type="EMBL" id="BK015068">
    <property type="protein sequence ID" value="DAD89735.1"/>
    <property type="molecule type" value="Genomic_DNA"/>
</dbReference>
<name>A0A8S5N5Z1_9CAUD</name>
<organism evidence="1">
    <name type="scientific">Siphoviridae sp. ctWDo30</name>
    <dbReference type="NCBI Taxonomy" id="2826360"/>
    <lineage>
        <taxon>Viruses</taxon>
        <taxon>Duplodnaviria</taxon>
        <taxon>Heunggongvirae</taxon>
        <taxon>Uroviricota</taxon>
        <taxon>Caudoviricetes</taxon>
    </lineage>
</organism>
<proteinExistence type="predicted"/>